<keyword evidence="1" id="KW-0812">Transmembrane</keyword>
<evidence type="ECO:0000313" key="4">
    <source>
        <dbReference type="Proteomes" id="UP000501926"/>
    </source>
</evidence>
<feature type="transmembrane region" description="Helical" evidence="1">
    <location>
        <begin position="35"/>
        <end position="55"/>
    </location>
</feature>
<name>Q1Q1S6_KUEST</name>
<accession>Q1Q1S6</accession>
<reference evidence="2" key="1">
    <citation type="journal article" date="2006" name="Nature">
        <title>Deciphering the evolution and metabolism of an anammox bacterium from a community genome.</title>
        <authorList>
            <person name="Strous M."/>
            <person name="Pelletier E."/>
            <person name="Mangenot S."/>
            <person name="Rattei T."/>
            <person name="Lehner A."/>
            <person name="Taylor M.W."/>
            <person name="Horn M."/>
            <person name="Daims H."/>
            <person name="Bartol-Mavel D."/>
            <person name="Wincker P."/>
            <person name="Barbe V."/>
            <person name="Fonknechten N."/>
            <person name="Vallenet D."/>
            <person name="Segurens B."/>
            <person name="Schenowitz-Truong C."/>
            <person name="Medigue C."/>
            <person name="Collingro A."/>
            <person name="Snel B."/>
            <person name="Dutilh B.E."/>
            <person name="OpDenCamp H.J.M."/>
            <person name="vanDerDrift C."/>
            <person name="Cirpus I."/>
            <person name="vanDePas-Schoonen K.T."/>
            <person name="Harhangi H.R."/>
            <person name="vanNiftrik L."/>
            <person name="Schmid M."/>
            <person name="Keltjens J."/>
            <person name="vanDeVossenberg J."/>
            <person name="Kartal B."/>
            <person name="Meier H."/>
            <person name="Frishman D."/>
            <person name="Huynen M.A."/>
            <person name="Mewes H."/>
            <person name="Weissenbach J."/>
            <person name="Jetten M.S.M."/>
            <person name="Wagner M."/>
            <person name="LePaslier D."/>
        </authorList>
    </citation>
    <scope>NUCLEOTIDE SEQUENCE</scope>
</reference>
<evidence type="ECO:0000256" key="1">
    <source>
        <dbReference type="SAM" id="Phobius"/>
    </source>
</evidence>
<gene>
    <name evidence="3" type="ORF">KsCSTR_16030</name>
    <name evidence="2" type="ORF">kuste3200</name>
</gene>
<evidence type="ECO:0000313" key="3">
    <source>
        <dbReference type="EMBL" id="QII10982.1"/>
    </source>
</evidence>
<dbReference type="EMBL" id="CT573071">
    <property type="protein sequence ID" value="CAJ73959.1"/>
    <property type="molecule type" value="Genomic_DNA"/>
</dbReference>
<proteinExistence type="predicted"/>
<evidence type="ECO:0000313" key="2">
    <source>
        <dbReference type="EMBL" id="CAJ73959.1"/>
    </source>
</evidence>
<reference evidence="2" key="2">
    <citation type="submission" date="2006-01" db="EMBL/GenBank/DDBJ databases">
        <authorList>
            <person name="Genoscope"/>
        </authorList>
    </citation>
    <scope>NUCLEOTIDE SEQUENCE</scope>
</reference>
<dbReference type="EMBL" id="CP049055">
    <property type="protein sequence ID" value="QII10982.1"/>
    <property type="molecule type" value="Genomic_DNA"/>
</dbReference>
<sequence length="80" mass="9197">MFFFAKFAENQTRLESIVIWGIILTRMKHTINECLFFLLYYGAIFAQELGTLPIFHKLANGFKKSISELLGCLFGNALVF</sequence>
<keyword evidence="1" id="KW-0472">Membrane</keyword>
<dbReference type="AlphaFoldDB" id="Q1Q1S6"/>
<keyword evidence="1" id="KW-1133">Transmembrane helix</keyword>
<protein>
    <submittedName>
        <fullName evidence="2">Uncharacterized protein</fullName>
    </submittedName>
</protein>
<dbReference type="Proteomes" id="UP000501926">
    <property type="component" value="Chromosome"/>
</dbReference>
<reference evidence="3 4" key="3">
    <citation type="submission" date="2020-02" db="EMBL/GenBank/DDBJ databases">
        <title>Newly sequenced genome of strain CSTR1 showed variability in Candidatus Kuenenia stuttgartiensis genomes.</title>
        <authorList>
            <person name="Ding C."/>
            <person name="Adrian L."/>
        </authorList>
    </citation>
    <scope>NUCLEOTIDE SEQUENCE [LARGE SCALE GENOMIC DNA]</scope>
    <source>
        <strain evidence="3 4">CSTR1</strain>
    </source>
</reference>
<organism evidence="2">
    <name type="scientific">Kuenenia stuttgartiensis</name>
    <dbReference type="NCBI Taxonomy" id="174633"/>
    <lineage>
        <taxon>Bacteria</taxon>
        <taxon>Pseudomonadati</taxon>
        <taxon>Planctomycetota</taxon>
        <taxon>Candidatus Brocadiia</taxon>
        <taxon>Candidatus Brocadiales</taxon>
        <taxon>Candidatus Brocadiaceae</taxon>
        <taxon>Candidatus Kuenenia</taxon>
    </lineage>
</organism>